<sequence length="448" mass="46392">MLYRRLLAAAALAAGSAAQVAQFASSGRHTLSVNVPSDTASSGQGPIYLQISAPSGTEWVSFGQGSRMSGAHMFIVYAADNNNVTVSPRLGTGHVEPRVNSDAQVSVLEGSGVTTEGTLVANIRCDTCLSWNGGSMDPTDSSSTWIYAHKSGDALLSTSTDADISQHDGEGGFTLDLTVGTGGSSTNPFVAASDDSSSSGASASGSQTAGSTAGATGTTSTTSTTASATRGVSDPLSSFDSSASSSTGTALGPDNKIRIAHAVIMSLVFVILFPLSALTIYLPYNEKVRHIHAPMQGVSLVLMIVGLGLGIELARQLDELSGYHQALGYVVVAWLAIFQPALGLSQHLHFRKKGTRSAMGHTHRWLGRFFILLGIVNGGLGFRQAGPVGKGHSPVWSVVVYGVLALISFVVYIVIACRSPGAPKGSVSNGLPGEKPRPTTRGYELHDR</sequence>
<evidence type="ECO:0000256" key="2">
    <source>
        <dbReference type="ARBA" id="ARBA00022448"/>
    </source>
</evidence>
<feature type="transmembrane region" description="Helical" evidence="8">
    <location>
        <begin position="326"/>
        <end position="344"/>
    </location>
</feature>
<keyword evidence="6 8" id="KW-0472">Membrane</keyword>
<evidence type="ECO:0000256" key="1">
    <source>
        <dbReference type="ARBA" id="ARBA00004370"/>
    </source>
</evidence>
<dbReference type="eggNOG" id="ENOG502S50Z">
    <property type="taxonomic scope" value="Eukaryota"/>
</dbReference>
<dbReference type="InterPro" id="IPR015920">
    <property type="entry name" value="Cellobiose_DH-like_cyt"/>
</dbReference>
<feature type="transmembrane region" description="Helical" evidence="8">
    <location>
        <begin position="259"/>
        <end position="282"/>
    </location>
</feature>
<dbReference type="Gene3D" id="2.60.40.1210">
    <property type="entry name" value="Cellobiose dehydrogenase, cytochrome domain"/>
    <property type="match status" value="1"/>
</dbReference>
<feature type="region of interest" description="Disordered" evidence="7">
    <location>
        <begin position="186"/>
        <end position="249"/>
    </location>
</feature>
<dbReference type="SUPFAM" id="SSF49344">
    <property type="entry name" value="CBD9-like"/>
    <property type="match status" value="1"/>
</dbReference>
<organism evidence="12 13">
    <name type="scientific">Capronia coronata CBS 617.96</name>
    <dbReference type="NCBI Taxonomy" id="1182541"/>
    <lineage>
        <taxon>Eukaryota</taxon>
        <taxon>Fungi</taxon>
        <taxon>Dikarya</taxon>
        <taxon>Ascomycota</taxon>
        <taxon>Pezizomycotina</taxon>
        <taxon>Eurotiomycetes</taxon>
        <taxon>Chaetothyriomycetidae</taxon>
        <taxon>Chaetothyriales</taxon>
        <taxon>Herpotrichiellaceae</taxon>
        <taxon>Capronia</taxon>
    </lineage>
</organism>
<dbReference type="InterPro" id="IPR006593">
    <property type="entry name" value="Cyt_b561/ferric_Rdtase_TM"/>
</dbReference>
<gene>
    <name evidence="12" type="ORF">A1O1_04372</name>
</gene>
<dbReference type="PANTHER" id="PTHR47797">
    <property type="entry name" value="DEHYDROGENASE, PUTATIVE (AFU_ORTHOLOGUE AFUA_8G05805)-RELATED"/>
    <property type="match status" value="1"/>
</dbReference>
<evidence type="ECO:0000256" key="5">
    <source>
        <dbReference type="ARBA" id="ARBA00022989"/>
    </source>
</evidence>
<evidence type="ECO:0008006" key="14">
    <source>
        <dbReference type="Google" id="ProtNLM"/>
    </source>
</evidence>
<keyword evidence="3 8" id="KW-0812">Transmembrane</keyword>
<dbReference type="SMART" id="SM00664">
    <property type="entry name" value="DoH"/>
    <property type="match status" value="1"/>
</dbReference>
<feature type="compositionally biased region" description="Low complexity" evidence="7">
    <location>
        <begin position="191"/>
        <end position="249"/>
    </location>
</feature>
<comment type="subcellular location">
    <subcellularLocation>
        <location evidence="1">Membrane</location>
    </subcellularLocation>
</comment>
<accession>W9YEF8</accession>
<dbReference type="CDD" id="cd09630">
    <property type="entry name" value="CDH_like_cytochrome"/>
    <property type="match status" value="1"/>
</dbReference>
<dbReference type="SMART" id="SM00665">
    <property type="entry name" value="B561"/>
    <property type="match status" value="1"/>
</dbReference>
<dbReference type="GO" id="GO:0016020">
    <property type="term" value="C:membrane"/>
    <property type="evidence" value="ECO:0007669"/>
    <property type="project" value="UniProtKB-SubCell"/>
</dbReference>
<reference evidence="12 13" key="1">
    <citation type="submission" date="2013-03" db="EMBL/GenBank/DDBJ databases">
        <title>The Genome Sequence of Capronia coronata CBS 617.96.</title>
        <authorList>
            <consortium name="The Broad Institute Genomics Platform"/>
            <person name="Cuomo C."/>
            <person name="de Hoog S."/>
            <person name="Gorbushina A."/>
            <person name="Walker B."/>
            <person name="Young S.K."/>
            <person name="Zeng Q."/>
            <person name="Gargeya S."/>
            <person name="Fitzgerald M."/>
            <person name="Haas B."/>
            <person name="Abouelleil A."/>
            <person name="Allen A.W."/>
            <person name="Alvarado L."/>
            <person name="Arachchi H.M."/>
            <person name="Berlin A.M."/>
            <person name="Chapman S.B."/>
            <person name="Gainer-Dewar J."/>
            <person name="Goldberg J."/>
            <person name="Griggs A."/>
            <person name="Gujja S."/>
            <person name="Hansen M."/>
            <person name="Howarth C."/>
            <person name="Imamovic A."/>
            <person name="Ireland A."/>
            <person name="Larimer J."/>
            <person name="McCowan C."/>
            <person name="Murphy C."/>
            <person name="Pearson M."/>
            <person name="Poon T.W."/>
            <person name="Priest M."/>
            <person name="Roberts A."/>
            <person name="Saif S."/>
            <person name="Shea T."/>
            <person name="Sisk P."/>
            <person name="Sykes S."/>
            <person name="Wortman J."/>
            <person name="Nusbaum C."/>
            <person name="Birren B."/>
        </authorList>
    </citation>
    <scope>NUCLEOTIDE SEQUENCE [LARGE SCALE GENOMIC DNA]</scope>
    <source>
        <strain evidence="12 13">CBS 617.96</strain>
    </source>
</reference>
<dbReference type="Pfam" id="PF16010">
    <property type="entry name" value="CDH-cyt"/>
    <property type="match status" value="1"/>
</dbReference>
<comment type="caution">
    <text evidence="12">The sequence shown here is derived from an EMBL/GenBank/DDBJ whole genome shotgun (WGS) entry which is preliminary data.</text>
</comment>
<feature type="signal peptide" evidence="9">
    <location>
        <begin position="1"/>
        <end position="18"/>
    </location>
</feature>
<evidence type="ECO:0000313" key="13">
    <source>
        <dbReference type="Proteomes" id="UP000019484"/>
    </source>
</evidence>
<feature type="chain" id="PRO_5004934545" description="DOMON domain-containing protein" evidence="9">
    <location>
        <begin position="19"/>
        <end position="448"/>
    </location>
</feature>
<dbReference type="Gene3D" id="1.20.120.1770">
    <property type="match status" value="1"/>
</dbReference>
<keyword evidence="9" id="KW-0732">Signal</keyword>
<dbReference type="GeneID" id="19159255"/>
<evidence type="ECO:0000259" key="10">
    <source>
        <dbReference type="SMART" id="SM00664"/>
    </source>
</evidence>
<evidence type="ECO:0000256" key="9">
    <source>
        <dbReference type="SAM" id="SignalP"/>
    </source>
</evidence>
<feature type="region of interest" description="Disordered" evidence="7">
    <location>
        <begin position="423"/>
        <end position="448"/>
    </location>
</feature>
<keyword evidence="2" id="KW-0813">Transport</keyword>
<evidence type="ECO:0000259" key="11">
    <source>
        <dbReference type="SMART" id="SM00665"/>
    </source>
</evidence>
<feature type="transmembrane region" description="Helical" evidence="8">
    <location>
        <begin position="394"/>
        <end position="415"/>
    </location>
</feature>
<feature type="transmembrane region" description="Helical" evidence="8">
    <location>
        <begin position="365"/>
        <end position="382"/>
    </location>
</feature>
<evidence type="ECO:0000256" key="4">
    <source>
        <dbReference type="ARBA" id="ARBA00022982"/>
    </source>
</evidence>
<keyword evidence="13" id="KW-1185">Reference proteome</keyword>
<dbReference type="OrthoDB" id="19261at2759"/>
<evidence type="ECO:0000256" key="3">
    <source>
        <dbReference type="ARBA" id="ARBA00022692"/>
    </source>
</evidence>
<dbReference type="Pfam" id="PF03188">
    <property type="entry name" value="Cytochrom_B561"/>
    <property type="match status" value="1"/>
</dbReference>
<dbReference type="InterPro" id="IPR005018">
    <property type="entry name" value="DOMON_domain"/>
</dbReference>
<dbReference type="HOGENOM" id="CLU_031471_1_0_1"/>
<evidence type="ECO:0000256" key="8">
    <source>
        <dbReference type="SAM" id="Phobius"/>
    </source>
</evidence>
<dbReference type="STRING" id="1182541.W9YEF8"/>
<proteinExistence type="predicted"/>
<feature type="domain" description="Cytochrome b561" evidence="11">
    <location>
        <begin position="260"/>
        <end position="382"/>
    </location>
</feature>
<dbReference type="RefSeq" id="XP_007723456.1">
    <property type="nucleotide sequence ID" value="XM_007725266.1"/>
</dbReference>
<feature type="transmembrane region" description="Helical" evidence="8">
    <location>
        <begin position="294"/>
        <end position="314"/>
    </location>
</feature>
<protein>
    <recommendedName>
        <fullName evidence="14">DOMON domain-containing protein</fullName>
    </recommendedName>
</protein>
<name>W9YEF8_9EURO</name>
<keyword evidence="4" id="KW-0249">Electron transport</keyword>
<dbReference type="AlphaFoldDB" id="W9YEF8"/>
<keyword evidence="5 8" id="KW-1133">Transmembrane helix</keyword>
<evidence type="ECO:0000313" key="12">
    <source>
        <dbReference type="EMBL" id="EXJ91262.1"/>
    </source>
</evidence>
<dbReference type="CDD" id="cd08760">
    <property type="entry name" value="Cyt_b561_FRRS1_like"/>
    <property type="match status" value="1"/>
</dbReference>
<dbReference type="EMBL" id="AMWN01000003">
    <property type="protein sequence ID" value="EXJ91262.1"/>
    <property type="molecule type" value="Genomic_DNA"/>
</dbReference>
<dbReference type="Proteomes" id="UP000019484">
    <property type="component" value="Unassembled WGS sequence"/>
</dbReference>
<dbReference type="PANTHER" id="PTHR47797:SF1">
    <property type="entry name" value="CYTOCHROME B561 DOMAIN-CONTAINING PROTEIN-RELATED"/>
    <property type="match status" value="1"/>
</dbReference>
<evidence type="ECO:0000256" key="7">
    <source>
        <dbReference type="SAM" id="MobiDB-lite"/>
    </source>
</evidence>
<feature type="domain" description="DOMON" evidence="10">
    <location>
        <begin position="59"/>
        <end position="150"/>
    </location>
</feature>
<evidence type="ECO:0000256" key="6">
    <source>
        <dbReference type="ARBA" id="ARBA00023136"/>
    </source>
</evidence>